<dbReference type="PROSITE" id="PS51352">
    <property type="entry name" value="THIOREDOXIN_2"/>
    <property type="match status" value="1"/>
</dbReference>
<evidence type="ECO:0000256" key="1">
    <source>
        <dbReference type="ARBA" id="ARBA00005791"/>
    </source>
</evidence>
<comment type="similarity">
    <text evidence="1">Belongs to the thioredoxin family. DsbA subfamily.</text>
</comment>
<gene>
    <name evidence="7" type="ORF">A3J47_03200</name>
</gene>
<reference evidence="7 8" key="1">
    <citation type="journal article" date="2016" name="Nat. Commun.">
        <title>Thousands of microbial genomes shed light on interconnected biogeochemical processes in an aquifer system.</title>
        <authorList>
            <person name="Anantharaman K."/>
            <person name="Brown C.T."/>
            <person name="Hug L.A."/>
            <person name="Sharon I."/>
            <person name="Castelle C.J."/>
            <person name="Probst A.J."/>
            <person name="Thomas B.C."/>
            <person name="Singh A."/>
            <person name="Wilkins M.J."/>
            <person name="Karaoz U."/>
            <person name="Brodie E.L."/>
            <person name="Williams K.H."/>
            <person name="Hubbard S.S."/>
            <person name="Banfield J.F."/>
        </authorList>
    </citation>
    <scope>NUCLEOTIDE SEQUENCE [LARGE SCALE GENOMIC DNA]</scope>
</reference>
<keyword evidence="5" id="KW-0676">Redox-active center</keyword>
<evidence type="ECO:0000256" key="2">
    <source>
        <dbReference type="ARBA" id="ARBA00022729"/>
    </source>
</evidence>
<keyword evidence="4" id="KW-1015">Disulfide bond</keyword>
<protein>
    <recommendedName>
        <fullName evidence="6">Thioredoxin domain-containing protein</fullName>
    </recommendedName>
</protein>
<keyword evidence="3" id="KW-0560">Oxidoreductase</keyword>
<feature type="domain" description="Thioredoxin" evidence="6">
    <location>
        <begin position="13"/>
        <end position="200"/>
    </location>
</feature>
<comment type="caution">
    <text evidence="7">The sequence shown here is derived from an EMBL/GenBank/DDBJ whole genome shotgun (WGS) entry which is preliminary data.</text>
</comment>
<evidence type="ECO:0000256" key="3">
    <source>
        <dbReference type="ARBA" id="ARBA00023002"/>
    </source>
</evidence>
<accession>A0A1F8FPE8</accession>
<evidence type="ECO:0000313" key="7">
    <source>
        <dbReference type="EMBL" id="OGN14428.1"/>
    </source>
</evidence>
<keyword evidence="2" id="KW-0732">Signal</keyword>
<dbReference type="PANTHER" id="PTHR13887">
    <property type="entry name" value="GLUTATHIONE S-TRANSFERASE KAPPA"/>
    <property type="match status" value="1"/>
</dbReference>
<dbReference type="Gene3D" id="3.40.30.10">
    <property type="entry name" value="Glutaredoxin"/>
    <property type="match status" value="1"/>
</dbReference>
<evidence type="ECO:0000259" key="6">
    <source>
        <dbReference type="PROSITE" id="PS51352"/>
    </source>
</evidence>
<dbReference type="GO" id="GO:0016491">
    <property type="term" value="F:oxidoreductase activity"/>
    <property type="evidence" value="ECO:0007669"/>
    <property type="project" value="UniProtKB-KW"/>
</dbReference>
<dbReference type="InterPro" id="IPR012336">
    <property type="entry name" value="Thioredoxin-like_fold"/>
</dbReference>
<name>A0A1F8FPE8_9BACT</name>
<sequence length="209" mass="23538">MLFALVAVIFGFWKLSQQTPVTDAEVLQINETDWIRGNEDGTITLVEYLDFQCPACGAYHPLVTQLYQEYGDRVRFVTRHFPISNIHQNAISSAKAAEAAGRQDKFWEMHDVLFENQGKWSNERNPEDLFVSYAKSIGLDKEKFLADYNDGSIDDKVDSDRNGASRAGVTGTPTFFLNGKKINNPRGYEEFKALIEAILSEAETVNSAQ</sequence>
<dbReference type="AlphaFoldDB" id="A0A1F8FPE8"/>
<dbReference type="InterPro" id="IPR036249">
    <property type="entry name" value="Thioredoxin-like_sf"/>
</dbReference>
<dbReference type="InterPro" id="IPR013766">
    <property type="entry name" value="Thioredoxin_domain"/>
</dbReference>
<evidence type="ECO:0000313" key="8">
    <source>
        <dbReference type="Proteomes" id="UP000176581"/>
    </source>
</evidence>
<dbReference type="EMBL" id="MGJV01000026">
    <property type="protein sequence ID" value="OGN14428.1"/>
    <property type="molecule type" value="Genomic_DNA"/>
</dbReference>
<proteinExistence type="inferred from homology"/>
<dbReference type="SUPFAM" id="SSF52833">
    <property type="entry name" value="Thioredoxin-like"/>
    <property type="match status" value="1"/>
</dbReference>
<dbReference type="Proteomes" id="UP000176581">
    <property type="component" value="Unassembled WGS sequence"/>
</dbReference>
<evidence type="ECO:0000256" key="4">
    <source>
        <dbReference type="ARBA" id="ARBA00023157"/>
    </source>
</evidence>
<organism evidence="7 8">
    <name type="scientific">Candidatus Yanofskybacteria bacterium RIFCSPHIGHO2_02_FULL_43_22</name>
    <dbReference type="NCBI Taxonomy" id="1802681"/>
    <lineage>
        <taxon>Bacteria</taxon>
        <taxon>Candidatus Yanofskyibacteriota</taxon>
    </lineage>
</organism>
<dbReference type="Pfam" id="PF13462">
    <property type="entry name" value="Thioredoxin_4"/>
    <property type="match status" value="1"/>
</dbReference>
<evidence type="ECO:0000256" key="5">
    <source>
        <dbReference type="ARBA" id="ARBA00023284"/>
    </source>
</evidence>
<dbReference type="PANTHER" id="PTHR13887:SF14">
    <property type="entry name" value="DISULFIDE BOND FORMATION PROTEIN D"/>
    <property type="match status" value="1"/>
</dbReference>